<gene>
    <name evidence="2" type="ORF">B0T45_16490</name>
    <name evidence="1" type="ORF">J1C50_07555</name>
</gene>
<dbReference type="Proteomes" id="UP000192721">
    <property type="component" value="Unassembled WGS sequence"/>
</dbReference>
<reference evidence="2 3" key="1">
    <citation type="submission" date="2017-02" db="EMBL/GenBank/DDBJ databases">
        <title>Chromobacterium haemolyticum H5244.</title>
        <authorList>
            <person name="Gulvik C.A."/>
        </authorList>
    </citation>
    <scope>NUCLEOTIDE SEQUENCE [LARGE SCALE GENOMIC DNA]</scope>
    <source>
        <strain evidence="2 3">H5244</strain>
    </source>
</reference>
<dbReference type="GeneID" id="58559125"/>
<evidence type="ECO:0000313" key="3">
    <source>
        <dbReference type="Proteomes" id="UP000192721"/>
    </source>
</evidence>
<evidence type="ECO:0000313" key="2">
    <source>
        <dbReference type="EMBL" id="OQS36086.1"/>
    </source>
</evidence>
<proteinExistence type="predicted"/>
<name>A0A1W0CMY7_9NEIS</name>
<organism evidence="2 3">
    <name type="scientific">Chromobacterium haemolyticum</name>
    <dbReference type="NCBI Taxonomy" id="394935"/>
    <lineage>
        <taxon>Bacteria</taxon>
        <taxon>Pseudomonadati</taxon>
        <taxon>Pseudomonadota</taxon>
        <taxon>Betaproteobacteria</taxon>
        <taxon>Neisseriales</taxon>
        <taxon>Chromobacteriaceae</taxon>
        <taxon>Chromobacterium</taxon>
    </lineage>
</organism>
<sequence>MIRYRGHALEQHLRVNELKPGDYIAEQHDSAAITFTVIAVHAAGRHCHITFSSELGLDSASYPHDAWINASRP</sequence>
<dbReference type="EMBL" id="MUKV01000024">
    <property type="protein sequence ID" value="OQS36086.1"/>
    <property type="molecule type" value="Genomic_DNA"/>
</dbReference>
<comment type="caution">
    <text evidence="2">The sequence shown here is derived from an EMBL/GenBank/DDBJ whole genome shotgun (WGS) entry which is preliminary data.</text>
</comment>
<protein>
    <submittedName>
        <fullName evidence="2">Uncharacterized protein</fullName>
    </submittedName>
</protein>
<dbReference type="Proteomes" id="UP000664349">
    <property type="component" value="Unassembled WGS sequence"/>
</dbReference>
<reference evidence="1 4" key="2">
    <citation type="submission" date="2021-03" db="EMBL/GenBank/DDBJ databases">
        <title>First Case of infection caused by Chromobacterium haemolyticum derived from water in China.</title>
        <authorList>
            <person name="Chen J."/>
            <person name="Liu C."/>
        </authorList>
    </citation>
    <scope>NUCLEOTIDE SEQUENCE [LARGE SCALE GENOMIC DNA]</scope>
    <source>
        <strain evidence="1 4">WJ-5</strain>
    </source>
</reference>
<dbReference type="EMBL" id="JAFLRD010000005">
    <property type="protein sequence ID" value="MBO0415362.1"/>
    <property type="molecule type" value="Genomic_DNA"/>
</dbReference>
<evidence type="ECO:0000313" key="4">
    <source>
        <dbReference type="Proteomes" id="UP000664349"/>
    </source>
</evidence>
<accession>A0A1W0CMY7</accession>
<dbReference type="RefSeq" id="WP_019104364.1">
    <property type="nucleotide sequence ID" value="NZ_AP019312.1"/>
</dbReference>
<dbReference type="AlphaFoldDB" id="A0A1W0CMY7"/>
<keyword evidence="4" id="KW-1185">Reference proteome</keyword>
<evidence type="ECO:0000313" key="1">
    <source>
        <dbReference type="EMBL" id="MBO0415362.1"/>
    </source>
</evidence>